<dbReference type="EMBL" id="HG002154">
    <property type="protein sequence ID" value="CDF40291.1"/>
    <property type="molecule type" value="Genomic_DNA"/>
</dbReference>
<feature type="compositionally biased region" description="Basic and acidic residues" evidence="3">
    <location>
        <begin position="102"/>
        <end position="113"/>
    </location>
</feature>
<keyword evidence="6" id="KW-1185">Reference proteome</keyword>
<evidence type="ECO:0000313" key="6">
    <source>
        <dbReference type="Proteomes" id="UP000012073"/>
    </source>
</evidence>
<evidence type="ECO:0000259" key="4">
    <source>
        <dbReference type="PROSITE" id="PS01031"/>
    </source>
</evidence>
<sequence>MFSLLPFHYGMSAPFSSFDDDMWRPRNRLGMTESDRGHTQRIEPTFSIESDDDGAHFEIELPGVCKEDISIEAENNTLTVSAKRFKKHRTGKDDTVVEEEGKDGAEATKHPATKKDVQPKIIYVLQTRLGHGADVDAIEADVEGDGILYVTVPLKKGNGPRRIQIPI</sequence>
<dbReference type="AlphaFoldDB" id="R7QRZ7"/>
<reference evidence="6" key="1">
    <citation type="journal article" date="2013" name="Proc. Natl. Acad. Sci. U.S.A.">
        <title>Genome structure and metabolic features in the red seaweed Chondrus crispus shed light on evolution of the Archaeplastida.</title>
        <authorList>
            <person name="Collen J."/>
            <person name="Porcel B."/>
            <person name="Carre W."/>
            <person name="Ball S.G."/>
            <person name="Chaparro C."/>
            <person name="Tonon T."/>
            <person name="Barbeyron T."/>
            <person name="Michel G."/>
            <person name="Noel B."/>
            <person name="Valentin K."/>
            <person name="Elias M."/>
            <person name="Artiguenave F."/>
            <person name="Arun A."/>
            <person name="Aury J.M."/>
            <person name="Barbosa-Neto J.F."/>
            <person name="Bothwell J.H."/>
            <person name="Bouget F.Y."/>
            <person name="Brillet L."/>
            <person name="Cabello-Hurtado F."/>
            <person name="Capella-Gutierrez S."/>
            <person name="Charrier B."/>
            <person name="Cladiere L."/>
            <person name="Cock J.M."/>
            <person name="Coelho S.M."/>
            <person name="Colleoni C."/>
            <person name="Czjzek M."/>
            <person name="Da Silva C."/>
            <person name="Delage L."/>
            <person name="Denoeud F."/>
            <person name="Deschamps P."/>
            <person name="Dittami S.M."/>
            <person name="Gabaldon T."/>
            <person name="Gachon C.M."/>
            <person name="Groisillier A."/>
            <person name="Herve C."/>
            <person name="Jabbari K."/>
            <person name="Katinka M."/>
            <person name="Kloareg B."/>
            <person name="Kowalczyk N."/>
            <person name="Labadie K."/>
            <person name="Leblanc C."/>
            <person name="Lopez P.J."/>
            <person name="McLachlan D.H."/>
            <person name="Meslet-Cladiere L."/>
            <person name="Moustafa A."/>
            <person name="Nehr Z."/>
            <person name="Nyvall Collen P."/>
            <person name="Panaud O."/>
            <person name="Partensky F."/>
            <person name="Poulain J."/>
            <person name="Rensing S.A."/>
            <person name="Rousvoal S."/>
            <person name="Samson G."/>
            <person name="Symeonidi A."/>
            <person name="Weissenbach J."/>
            <person name="Zambounis A."/>
            <person name="Wincker P."/>
            <person name="Boyen C."/>
        </authorList>
    </citation>
    <scope>NUCLEOTIDE SEQUENCE [LARGE SCALE GENOMIC DNA]</scope>
    <source>
        <strain evidence="6">cv. Stackhouse</strain>
    </source>
</reference>
<protein>
    <submittedName>
        <fullName evidence="5">Heat Shock Protein 20, HSP20</fullName>
    </submittedName>
</protein>
<dbReference type="OrthoDB" id="5511210at2759"/>
<dbReference type="PROSITE" id="PS01031">
    <property type="entry name" value="SHSP"/>
    <property type="match status" value="1"/>
</dbReference>
<evidence type="ECO:0000256" key="2">
    <source>
        <dbReference type="RuleBase" id="RU003616"/>
    </source>
</evidence>
<dbReference type="CDD" id="cd06464">
    <property type="entry name" value="ACD_sHsps-like"/>
    <property type="match status" value="1"/>
</dbReference>
<feature type="region of interest" description="Disordered" evidence="3">
    <location>
        <begin position="89"/>
        <end position="113"/>
    </location>
</feature>
<dbReference type="Proteomes" id="UP000012073">
    <property type="component" value="Unassembled WGS sequence"/>
</dbReference>
<comment type="similarity">
    <text evidence="1 2">Belongs to the small heat shock protein (HSP20) family.</text>
</comment>
<dbReference type="STRING" id="2769.R7QRZ7"/>
<dbReference type="Gene3D" id="2.60.40.790">
    <property type="match status" value="1"/>
</dbReference>
<evidence type="ECO:0000256" key="3">
    <source>
        <dbReference type="SAM" id="MobiDB-lite"/>
    </source>
</evidence>
<gene>
    <name evidence="5" type="ORF">CHC_T00010213001</name>
</gene>
<proteinExistence type="inferred from homology"/>
<dbReference type="Gramene" id="CDF40291">
    <property type="protein sequence ID" value="CDF40291"/>
    <property type="gene ID" value="CHC_T00010213001"/>
</dbReference>
<dbReference type="KEGG" id="ccp:CHC_T00010213001"/>
<keyword evidence="5" id="KW-0346">Stress response</keyword>
<organism evidence="5 6">
    <name type="scientific">Chondrus crispus</name>
    <name type="common">Carrageen Irish moss</name>
    <name type="synonym">Polymorpha crispa</name>
    <dbReference type="NCBI Taxonomy" id="2769"/>
    <lineage>
        <taxon>Eukaryota</taxon>
        <taxon>Rhodophyta</taxon>
        <taxon>Florideophyceae</taxon>
        <taxon>Rhodymeniophycidae</taxon>
        <taxon>Gigartinales</taxon>
        <taxon>Gigartinaceae</taxon>
        <taxon>Chondrus</taxon>
    </lineage>
</organism>
<dbReference type="Pfam" id="PF00011">
    <property type="entry name" value="HSP20"/>
    <property type="match status" value="1"/>
</dbReference>
<feature type="domain" description="SHSP" evidence="4">
    <location>
        <begin position="37"/>
        <end position="167"/>
    </location>
</feature>
<dbReference type="SUPFAM" id="SSF49764">
    <property type="entry name" value="HSP20-like chaperones"/>
    <property type="match status" value="1"/>
</dbReference>
<dbReference type="RefSeq" id="XP_005710585.1">
    <property type="nucleotide sequence ID" value="XM_005710528.1"/>
</dbReference>
<evidence type="ECO:0000256" key="1">
    <source>
        <dbReference type="PROSITE-ProRule" id="PRU00285"/>
    </source>
</evidence>
<accession>R7QRZ7</accession>
<dbReference type="InterPro" id="IPR002068">
    <property type="entry name" value="A-crystallin/Hsp20_dom"/>
</dbReference>
<dbReference type="GeneID" id="17318321"/>
<name>R7QRZ7_CHOCR</name>
<evidence type="ECO:0000313" key="5">
    <source>
        <dbReference type="EMBL" id="CDF40291.1"/>
    </source>
</evidence>
<dbReference type="InterPro" id="IPR008978">
    <property type="entry name" value="HSP20-like_chaperone"/>
</dbReference>